<keyword evidence="6 10" id="KW-0210">Decarboxylase</keyword>
<dbReference type="HAMAP" id="MF_00453">
    <property type="entry name" value="PEPCK_ATP"/>
    <property type="match status" value="1"/>
</dbReference>
<evidence type="ECO:0000256" key="1">
    <source>
        <dbReference type="ARBA" id="ARBA00004742"/>
    </source>
</evidence>
<feature type="binding site" evidence="10">
    <location>
        <position position="288"/>
    </location>
    <ligand>
        <name>Mn(2+)</name>
        <dbReference type="ChEBI" id="CHEBI:29035"/>
    </ligand>
</feature>
<feature type="binding site" evidence="10">
    <location>
        <position position="250"/>
    </location>
    <ligand>
        <name>ATP</name>
        <dbReference type="ChEBI" id="CHEBI:30616"/>
    </ligand>
</feature>
<dbReference type="NCBIfam" id="TIGR00224">
    <property type="entry name" value="pckA"/>
    <property type="match status" value="1"/>
</dbReference>
<comment type="pathway">
    <text evidence="1 10">Carbohydrate biosynthesis; gluconeogenesis.</text>
</comment>
<evidence type="ECO:0000256" key="9">
    <source>
        <dbReference type="ARBA" id="ARBA00047371"/>
    </source>
</evidence>
<dbReference type="GO" id="GO:0004612">
    <property type="term" value="F:phosphoenolpyruvate carboxykinase (ATP) activity"/>
    <property type="evidence" value="ECO:0007669"/>
    <property type="project" value="UniProtKB-UniRule"/>
</dbReference>
<feature type="binding site" evidence="10">
    <location>
        <position position="477"/>
    </location>
    <ligand>
        <name>ATP</name>
        <dbReference type="ChEBI" id="CHEBI:30616"/>
    </ligand>
</feature>
<dbReference type="EC" id="4.1.1.49" evidence="3 10"/>
<comment type="subcellular location">
    <subcellularLocation>
        <location evidence="10">Cytoplasm</location>
    </subcellularLocation>
</comment>
<evidence type="ECO:0000256" key="7">
    <source>
        <dbReference type="ARBA" id="ARBA00022840"/>
    </source>
</evidence>
<evidence type="ECO:0000256" key="3">
    <source>
        <dbReference type="ARBA" id="ARBA00012363"/>
    </source>
</evidence>
<dbReference type="InterPro" id="IPR001272">
    <property type="entry name" value="PEP_carboxykinase_ATP"/>
</dbReference>
<dbReference type="GO" id="GO:0005524">
    <property type="term" value="F:ATP binding"/>
    <property type="evidence" value="ECO:0007669"/>
    <property type="project" value="UniProtKB-UniRule"/>
</dbReference>
<name>F2N7F8_CORGP</name>
<sequence length="561" mass="60586">MRRSNVMKLLARFGINEGEGVISVPDAQPRTPPAEPRATDDPGPASSDPRVSVDLPAAALIEQALARREGVLDAAGALHLRTGAYTGRAPKSRFIVEEAGVSERIAWGAVNHPISRACFERVRDGVARHLAARDLFVTQGLAGADRTHARSFLVACERASQALFVRQILVRPTPSEQRSDAEPDFVVLVAPGFHCDPERDGTGSAAAVLIDFTDRMIVIAGTGYSGEIKKSIFSVMNYILPVEDDVLTMHCSATTDRDGRGTAIFFGLSGTGKTTLSADPERLLIGDDEHGWGSAGVFNLEGGCYAKCDNLDASHEPEIFNAVRFGCVSENVVLRSDRVPDYTDLSITRNTRACYPIEHISSANARGMGPEPTVILFLTCDAFGVLPAIARLTPEAAMYHFVTGFTAKVSGTEQGVDEPTPTFSALFGEPFMPLDPMVYANMLGCRLRSRNARVYLLNTGWIAGPAGEGRRIELASTRALVRAALEGTLDEGGYARDPIFNVDVPARCPGVPDELLDPRALWSDAARYDISARRLAAMFRDNFDRRCSHLPDEIRAAGPLG</sequence>
<dbReference type="eggNOG" id="COG1866">
    <property type="taxonomic scope" value="Bacteria"/>
</dbReference>
<dbReference type="PIRSF" id="PIRSF006294">
    <property type="entry name" value="PEP_crbxkin"/>
    <property type="match status" value="1"/>
</dbReference>
<evidence type="ECO:0000313" key="13">
    <source>
        <dbReference type="Proteomes" id="UP000006851"/>
    </source>
</evidence>
<evidence type="ECO:0000256" key="5">
    <source>
        <dbReference type="ARBA" id="ARBA00022741"/>
    </source>
</evidence>
<dbReference type="InterPro" id="IPR008210">
    <property type="entry name" value="PEP_carboxykinase_N"/>
</dbReference>
<dbReference type="Gene3D" id="2.170.8.10">
    <property type="entry name" value="Phosphoenolpyruvate Carboxykinase, domain 2"/>
    <property type="match status" value="1"/>
</dbReference>
<dbReference type="PANTHER" id="PTHR30031:SF0">
    <property type="entry name" value="PHOSPHOENOLPYRUVATE CARBOXYKINASE (ATP)"/>
    <property type="match status" value="1"/>
</dbReference>
<keyword evidence="10" id="KW-0963">Cytoplasm</keyword>
<feature type="region of interest" description="Disordered" evidence="11">
    <location>
        <begin position="21"/>
        <end position="51"/>
    </location>
</feature>
<feature type="binding site" evidence="10">
    <location>
        <position position="88"/>
    </location>
    <ligand>
        <name>substrate</name>
    </ligand>
</feature>
<dbReference type="InterPro" id="IPR013035">
    <property type="entry name" value="PEP_carboxykinase_C"/>
</dbReference>
<evidence type="ECO:0000256" key="8">
    <source>
        <dbReference type="ARBA" id="ARBA00023239"/>
    </source>
</evidence>
<dbReference type="EMBL" id="CP002628">
    <property type="protein sequence ID" value="AEB06774.1"/>
    <property type="molecule type" value="Genomic_DNA"/>
</dbReference>
<dbReference type="Proteomes" id="UP000006851">
    <property type="component" value="Chromosome"/>
</dbReference>
<feature type="binding site" evidence="10">
    <location>
        <begin position="471"/>
        <end position="472"/>
    </location>
    <ligand>
        <name>ATP</name>
        <dbReference type="ChEBI" id="CHEBI:30616"/>
    </ligand>
</feature>
<evidence type="ECO:0000256" key="10">
    <source>
        <dbReference type="HAMAP-Rule" id="MF_00453"/>
    </source>
</evidence>
<comment type="cofactor">
    <cofactor evidence="10">
        <name>Mn(2+)</name>
        <dbReference type="ChEBI" id="CHEBI:29035"/>
    </cofactor>
    <text evidence="10">Binds 1 Mn(2+) ion per subunit.</text>
</comment>
<dbReference type="GO" id="GO:0005829">
    <property type="term" value="C:cytosol"/>
    <property type="evidence" value="ECO:0007669"/>
    <property type="project" value="TreeGrafter"/>
</dbReference>
<keyword evidence="4 10" id="KW-0312">Gluconeogenesis</keyword>
<feature type="binding site" evidence="10">
    <location>
        <position position="316"/>
    </location>
    <ligand>
        <name>ATP</name>
        <dbReference type="ChEBI" id="CHEBI:30616"/>
    </ligand>
</feature>
<evidence type="ECO:0000256" key="6">
    <source>
        <dbReference type="ARBA" id="ARBA00022793"/>
    </source>
</evidence>
<dbReference type="RefSeq" id="WP_013708517.1">
    <property type="nucleotide sequence ID" value="NC_015389.1"/>
</dbReference>
<evidence type="ECO:0000256" key="4">
    <source>
        <dbReference type="ARBA" id="ARBA00022432"/>
    </source>
</evidence>
<evidence type="ECO:0000256" key="2">
    <source>
        <dbReference type="ARBA" id="ARBA00006052"/>
    </source>
</evidence>
<dbReference type="Gene3D" id="3.90.228.20">
    <property type="match status" value="1"/>
</dbReference>
<feature type="binding site" evidence="10">
    <location>
        <position position="352"/>
    </location>
    <ligand>
        <name>substrate</name>
    </ligand>
</feature>
<dbReference type="STRING" id="700015.Corgl_0660"/>
<dbReference type="UniPathway" id="UPA00138"/>
<dbReference type="SUPFAM" id="SSF53795">
    <property type="entry name" value="PEP carboxykinase-like"/>
    <property type="match status" value="1"/>
</dbReference>
<dbReference type="KEGG" id="cgo:Corgl_0660"/>
<dbReference type="NCBIfam" id="NF006821">
    <property type="entry name" value="PRK09344.1-3"/>
    <property type="match status" value="1"/>
</dbReference>
<dbReference type="Gene3D" id="3.40.449.10">
    <property type="entry name" value="Phosphoenolpyruvate Carboxykinase, domain 1"/>
    <property type="match status" value="1"/>
</dbReference>
<dbReference type="GO" id="GO:0006094">
    <property type="term" value="P:gluconeogenesis"/>
    <property type="evidence" value="ECO:0007669"/>
    <property type="project" value="UniProtKB-UniRule"/>
</dbReference>
<accession>F2N7F8</accession>
<proteinExistence type="inferred from homology"/>
<evidence type="ECO:0000313" key="12">
    <source>
        <dbReference type="EMBL" id="AEB06774.1"/>
    </source>
</evidence>
<reference evidence="13" key="1">
    <citation type="journal article" date="2013" name="Stand. Genomic Sci.">
        <title>Complete genome sequence of Coriobacterium glomerans type strain (PW2(T)) from the midgut of Pyrrhocoris apterus L. (red soldier bug).</title>
        <authorList>
            <person name="Stackebrandt E."/>
            <person name="Zeytun A."/>
            <person name="Lapidus A."/>
            <person name="Nolan M."/>
            <person name="Lucas S."/>
            <person name="Hammon N."/>
            <person name="Deshpande S."/>
            <person name="Cheng J.F."/>
            <person name="Tapia R."/>
            <person name="Goodwin L.A."/>
            <person name="Pitluck S."/>
            <person name="Liolios K."/>
            <person name="Pagani I."/>
            <person name="Ivanova N."/>
            <person name="Mavromatis K."/>
            <person name="Mikhailova N."/>
            <person name="Huntemann M."/>
            <person name="Pati A."/>
            <person name="Chen A."/>
            <person name="Palaniappan K."/>
            <person name="Chang Y.J."/>
            <person name="Land M."/>
            <person name="Hauser L."/>
            <person name="Rohde M."/>
            <person name="Pukall R."/>
            <person name="Goker M."/>
            <person name="Detter J.C."/>
            <person name="Woyke T."/>
            <person name="Bristow J."/>
            <person name="Eisen J.A."/>
            <person name="Markowitz V."/>
            <person name="Hugenholtz P."/>
            <person name="Kyrpides N.C."/>
            <person name="Klenk H.P."/>
        </authorList>
    </citation>
    <scope>NUCLEOTIDE SEQUENCE</scope>
    <source>
        <strain evidence="13">ATCC 49209 / DSM 20642 / JCM 10262 / PW2</strain>
    </source>
</reference>
<dbReference type="PANTHER" id="PTHR30031">
    <property type="entry name" value="PHOSPHOENOLPYRUVATE CARBOXYKINASE ATP"/>
    <property type="match status" value="1"/>
</dbReference>
<comment type="catalytic activity">
    <reaction evidence="9 10">
        <text>oxaloacetate + ATP = phosphoenolpyruvate + ADP + CO2</text>
        <dbReference type="Rhea" id="RHEA:18617"/>
        <dbReference type="ChEBI" id="CHEBI:16452"/>
        <dbReference type="ChEBI" id="CHEBI:16526"/>
        <dbReference type="ChEBI" id="CHEBI:30616"/>
        <dbReference type="ChEBI" id="CHEBI:58702"/>
        <dbReference type="ChEBI" id="CHEBI:456216"/>
        <dbReference type="EC" id="4.1.1.49"/>
    </reaction>
</comment>
<feature type="binding site" evidence="10">
    <location>
        <position position="230"/>
    </location>
    <ligand>
        <name>Mn(2+)</name>
        <dbReference type="ChEBI" id="CHEBI:29035"/>
    </ligand>
</feature>
<feature type="binding site" evidence="10">
    <location>
        <position position="224"/>
    </location>
    <ligand>
        <name>substrate</name>
    </ligand>
</feature>
<evidence type="ECO:0000256" key="11">
    <source>
        <dbReference type="SAM" id="MobiDB-lite"/>
    </source>
</evidence>
<organism evidence="12 13">
    <name type="scientific">Coriobacterium glomerans (strain ATCC 49209 / DSM 20642 / JCM 10262 / PW2)</name>
    <dbReference type="NCBI Taxonomy" id="700015"/>
    <lineage>
        <taxon>Bacteria</taxon>
        <taxon>Bacillati</taxon>
        <taxon>Actinomycetota</taxon>
        <taxon>Coriobacteriia</taxon>
        <taxon>Coriobacteriales</taxon>
        <taxon>Coriobacteriaceae</taxon>
        <taxon>Coriobacterium</taxon>
    </lineage>
</organism>
<gene>
    <name evidence="10" type="primary">pckA</name>
    <name evidence="12" type="ordered locus">Corgl_0660</name>
</gene>
<keyword evidence="10" id="KW-0464">Manganese</keyword>
<dbReference type="AlphaFoldDB" id="F2N7F8"/>
<dbReference type="SUPFAM" id="SSF68923">
    <property type="entry name" value="PEP carboxykinase N-terminal domain"/>
    <property type="match status" value="1"/>
</dbReference>
<feature type="binding site" evidence="10">
    <location>
        <position position="250"/>
    </location>
    <ligand>
        <name>Mn(2+)</name>
        <dbReference type="ChEBI" id="CHEBI:29035"/>
    </ligand>
</feature>
<protein>
    <recommendedName>
        <fullName evidence="3 10">Phosphoenolpyruvate carboxykinase (ATP)</fullName>
        <shortName evidence="10">PCK</shortName>
        <shortName evidence="10">PEP carboxykinase</shortName>
        <shortName evidence="10">PEPCK</shortName>
        <ecNumber evidence="3 10">4.1.1.49</ecNumber>
    </recommendedName>
</protein>
<keyword evidence="8 10" id="KW-0456">Lyase</keyword>
<comment type="function">
    <text evidence="10">Involved in the gluconeogenesis. Catalyzes the conversion of oxaloacetate (OAA) to phosphoenolpyruvate (PEP) through direct phosphoryl transfer between the nucleoside triphosphate and OAA.</text>
</comment>
<keyword evidence="7 10" id="KW-0067">ATP-binding</keyword>
<feature type="binding site" evidence="10">
    <location>
        <begin position="267"/>
        <end position="275"/>
    </location>
    <ligand>
        <name>ATP</name>
        <dbReference type="ChEBI" id="CHEBI:30616"/>
    </ligand>
</feature>
<keyword evidence="13" id="KW-1185">Reference proteome</keyword>
<keyword evidence="5 10" id="KW-0547">Nucleotide-binding</keyword>
<dbReference type="GO" id="GO:0046872">
    <property type="term" value="F:metal ion binding"/>
    <property type="evidence" value="ECO:0007669"/>
    <property type="project" value="UniProtKB-KW"/>
</dbReference>
<dbReference type="HOGENOM" id="CLU_018247_0_1_11"/>
<feature type="binding site" evidence="10">
    <location>
        <position position="352"/>
    </location>
    <ligand>
        <name>ATP</name>
        <dbReference type="ChEBI" id="CHEBI:30616"/>
    </ligand>
</feature>
<feature type="binding site" evidence="10">
    <location>
        <position position="230"/>
    </location>
    <ligand>
        <name>ATP</name>
        <dbReference type="ChEBI" id="CHEBI:30616"/>
    </ligand>
</feature>
<feature type="binding site" evidence="10">
    <location>
        <position position="230"/>
    </location>
    <ligand>
        <name>substrate</name>
    </ligand>
</feature>
<keyword evidence="10" id="KW-0479">Metal-binding</keyword>
<dbReference type="Pfam" id="PF01293">
    <property type="entry name" value="PEPCK_ATP"/>
    <property type="match status" value="1"/>
</dbReference>
<comment type="similarity">
    <text evidence="2 10">Belongs to the phosphoenolpyruvate carboxykinase (ATP) family.</text>
</comment>
<dbReference type="NCBIfam" id="NF006820">
    <property type="entry name" value="PRK09344.1-2"/>
    <property type="match status" value="1"/>
</dbReference>